<name>A0A210QBR3_MIZYE</name>
<dbReference type="FunFam" id="3.10.129.10:FF:000021">
    <property type="entry name" value="Acyl-coenzyme A thioesterase 13"/>
    <property type="match status" value="1"/>
</dbReference>
<reference evidence="25 26" key="1">
    <citation type="journal article" date="2017" name="Nat. Ecol. Evol.">
        <title>Scallop genome provides insights into evolution of bilaterian karyotype and development.</title>
        <authorList>
            <person name="Wang S."/>
            <person name="Zhang J."/>
            <person name="Jiao W."/>
            <person name="Li J."/>
            <person name="Xun X."/>
            <person name="Sun Y."/>
            <person name="Guo X."/>
            <person name="Huan P."/>
            <person name="Dong B."/>
            <person name="Zhang L."/>
            <person name="Hu X."/>
            <person name="Sun X."/>
            <person name="Wang J."/>
            <person name="Zhao C."/>
            <person name="Wang Y."/>
            <person name="Wang D."/>
            <person name="Huang X."/>
            <person name="Wang R."/>
            <person name="Lv J."/>
            <person name="Li Y."/>
            <person name="Zhang Z."/>
            <person name="Liu B."/>
            <person name="Lu W."/>
            <person name="Hui Y."/>
            <person name="Liang J."/>
            <person name="Zhou Z."/>
            <person name="Hou R."/>
            <person name="Li X."/>
            <person name="Liu Y."/>
            <person name="Li H."/>
            <person name="Ning X."/>
            <person name="Lin Y."/>
            <person name="Zhao L."/>
            <person name="Xing Q."/>
            <person name="Dou J."/>
            <person name="Li Y."/>
            <person name="Mao J."/>
            <person name="Guo H."/>
            <person name="Dou H."/>
            <person name="Li T."/>
            <person name="Mu C."/>
            <person name="Jiang W."/>
            <person name="Fu Q."/>
            <person name="Fu X."/>
            <person name="Miao Y."/>
            <person name="Liu J."/>
            <person name="Yu Q."/>
            <person name="Li R."/>
            <person name="Liao H."/>
            <person name="Li X."/>
            <person name="Kong Y."/>
            <person name="Jiang Z."/>
            <person name="Chourrout D."/>
            <person name="Li R."/>
            <person name="Bao Z."/>
        </authorList>
    </citation>
    <scope>NUCLEOTIDE SEQUENCE [LARGE SCALE GENOMIC DNA]</scope>
    <source>
        <strain evidence="25 26">PY_sf001</strain>
    </source>
</reference>
<keyword evidence="26" id="KW-1185">Reference proteome</keyword>
<evidence type="ECO:0000256" key="2">
    <source>
        <dbReference type="ARBA" id="ARBA00004173"/>
    </source>
</evidence>
<dbReference type="Gene3D" id="3.10.129.10">
    <property type="entry name" value="Hotdog Thioesterase"/>
    <property type="match status" value="1"/>
</dbReference>
<gene>
    <name evidence="25" type="ORF">KP79_PYT08156</name>
</gene>
<dbReference type="InterPro" id="IPR003736">
    <property type="entry name" value="PAAI_dom"/>
</dbReference>
<evidence type="ECO:0000256" key="23">
    <source>
        <dbReference type="ARBA" id="ARBA00083956"/>
    </source>
</evidence>
<comment type="similarity">
    <text evidence="5">Belongs to the thioesterase PaaI family.</text>
</comment>
<evidence type="ECO:0000256" key="21">
    <source>
        <dbReference type="ARBA" id="ARBA00075657"/>
    </source>
</evidence>
<evidence type="ECO:0000256" key="6">
    <source>
        <dbReference type="ARBA" id="ARBA00022490"/>
    </source>
</evidence>
<feature type="domain" description="Thioesterase" evidence="24">
    <location>
        <begin position="54"/>
        <end position="127"/>
    </location>
</feature>
<keyword evidence="12" id="KW-0539">Nucleus</keyword>
<comment type="caution">
    <text evidence="25">The sequence shown here is derived from an EMBL/GenBank/DDBJ whole genome shotgun (WGS) entry which is preliminary data.</text>
</comment>
<dbReference type="GO" id="GO:0005819">
    <property type="term" value="C:spindle"/>
    <property type="evidence" value="ECO:0007669"/>
    <property type="project" value="UniProtKB-SubCell"/>
</dbReference>
<evidence type="ECO:0000256" key="11">
    <source>
        <dbReference type="ARBA" id="ARBA00023212"/>
    </source>
</evidence>
<dbReference type="OrthoDB" id="46529at2759"/>
<comment type="catalytic activity">
    <reaction evidence="13">
        <text>octanoyl-CoA + H2O = octanoate + CoA + H(+)</text>
        <dbReference type="Rhea" id="RHEA:30143"/>
        <dbReference type="ChEBI" id="CHEBI:15377"/>
        <dbReference type="ChEBI" id="CHEBI:15378"/>
        <dbReference type="ChEBI" id="CHEBI:25646"/>
        <dbReference type="ChEBI" id="CHEBI:57287"/>
        <dbReference type="ChEBI" id="CHEBI:57386"/>
    </reaction>
    <physiologicalReaction direction="left-to-right" evidence="13">
        <dbReference type="Rhea" id="RHEA:30144"/>
    </physiologicalReaction>
</comment>
<keyword evidence="9" id="KW-0443">Lipid metabolism</keyword>
<protein>
    <recommendedName>
        <fullName evidence="20">Acyl-coenzyme A thioesterase 13</fullName>
    </recommendedName>
    <alternativeName>
        <fullName evidence="22">Hotdog-fold thioesterase superfamily member 2</fullName>
    </alternativeName>
    <alternativeName>
        <fullName evidence="21">Palmitoyl-CoA hydrolase</fullName>
    </alternativeName>
    <alternativeName>
        <fullName evidence="23">Thioesterase superfamily member 2</fullName>
    </alternativeName>
</protein>
<comment type="function">
    <text evidence="18">Catalyzes the hydrolysis of acyl-CoAs into free fatty acids and coenzyme A (CoASH), regulating their respective intracellular levels. Has acyl-CoA thioesterase activity towards medium (C12) and long-chain (C18) fatty acyl-CoA substrates. Can also hydrolyze 3-hydroxyphenylacetyl-CoA and 3,4-dihydroxyphenylacetyl-CoA (in vitro). May play a role in controlling adaptive thermogenesis.</text>
</comment>
<comment type="subcellular location">
    <subcellularLocation>
        <location evidence="3">Cytoplasm</location>
        <location evidence="3">Cytoskeleton</location>
        <location evidence="3">Spindle</location>
    </subcellularLocation>
    <subcellularLocation>
        <location evidence="4">Cytoplasm</location>
        <location evidence="4">Cytosol</location>
    </subcellularLocation>
    <subcellularLocation>
        <location evidence="2">Mitochondrion</location>
    </subcellularLocation>
    <subcellularLocation>
        <location evidence="1">Nucleus</location>
    </subcellularLocation>
</comment>
<evidence type="ECO:0000256" key="3">
    <source>
        <dbReference type="ARBA" id="ARBA00004186"/>
    </source>
</evidence>
<dbReference type="GO" id="GO:0006629">
    <property type="term" value="P:lipid metabolic process"/>
    <property type="evidence" value="ECO:0007669"/>
    <property type="project" value="UniProtKB-KW"/>
</dbReference>
<dbReference type="PANTHER" id="PTHR21660:SF1">
    <property type="entry name" value="ACYL-COENZYME A THIOESTERASE 13"/>
    <property type="match status" value="1"/>
</dbReference>
<evidence type="ECO:0000256" key="13">
    <source>
        <dbReference type="ARBA" id="ARBA00047588"/>
    </source>
</evidence>
<dbReference type="InterPro" id="IPR039298">
    <property type="entry name" value="ACOT13"/>
</dbReference>
<evidence type="ECO:0000256" key="10">
    <source>
        <dbReference type="ARBA" id="ARBA00023128"/>
    </source>
</evidence>
<evidence type="ECO:0000256" key="5">
    <source>
        <dbReference type="ARBA" id="ARBA00008324"/>
    </source>
</evidence>
<keyword evidence="11" id="KW-0206">Cytoskeleton</keyword>
<dbReference type="STRING" id="6573.A0A210QBR3"/>
<accession>A0A210QBR3</accession>
<evidence type="ECO:0000256" key="1">
    <source>
        <dbReference type="ARBA" id="ARBA00004123"/>
    </source>
</evidence>
<evidence type="ECO:0000256" key="16">
    <source>
        <dbReference type="ARBA" id="ARBA00050199"/>
    </source>
</evidence>
<evidence type="ECO:0000256" key="9">
    <source>
        <dbReference type="ARBA" id="ARBA00023098"/>
    </source>
</evidence>
<evidence type="ECO:0000313" key="26">
    <source>
        <dbReference type="Proteomes" id="UP000242188"/>
    </source>
</evidence>
<dbReference type="Proteomes" id="UP000242188">
    <property type="component" value="Unassembled WGS sequence"/>
</dbReference>
<organism evidence="25 26">
    <name type="scientific">Mizuhopecten yessoensis</name>
    <name type="common">Japanese scallop</name>
    <name type="synonym">Patinopecten yessoensis</name>
    <dbReference type="NCBI Taxonomy" id="6573"/>
    <lineage>
        <taxon>Eukaryota</taxon>
        <taxon>Metazoa</taxon>
        <taxon>Spiralia</taxon>
        <taxon>Lophotrochozoa</taxon>
        <taxon>Mollusca</taxon>
        <taxon>Bivalvia</taxon>
        <taxon>Autobranchia</taxon>
        <taxon>Pteriomorphia</taxon>
        <taxon>Pectinida</taxon>
        <taxon>Pectinoidea</taxon>
        <taxon>Pectinidae</taxon>
        <taxon>Mizuhopecten</taxon>
    </lineage>
</organism>
<dbReference type="InterPro" id="IPR029069">
    <property type="entry name" value="HotDog_dom_sf"/>
</dbReference>
<comment type="subunit">
    <text evidence="19">Homotetramer. Interacts with PCTP.</text>
</comment>
<evidence type="ECO:0000256" key="20">
    <source>
        <dbReference type="ARBA" id="ARBA00067273"/>
    </source>
</evidence>
<sequence length="141" mass="15011">MSGNGLRFLRQVVEAGTKCRGFESILDKVKVVSGGNGKMVCEMTVTEDHQNRLGTLHGGMTAALVDAVSTWALLTSERQVAGVSVEMNISYMKAAKVGEDILIEANSVKVGKTLAFLNVDIKKKSDGALLAQGKHTKFIGS</sequence>
<dbReference type="GO" id="GO:0047617">
    <property type="term" value="F:fatty acyl-CoA hydrolase activity"/>
    <property type="evidence" value="ECO:0007669"/>
    <property type="project" value="InterPro"/>
</dbReference>
<evidence type="ECO:0000256" key="7">
    <source>
        <dbReference type="ARBA" id="ARBA00022801"/>
    </source>
</evidence>
<dbReference type="SUPFAM" id="SSF54637">
    <property type="entry name" value="Thioesterase/thiol ester dehydrase-isomerase"/>
    <property type="match status" value="1"/>
</dbReference>
<comment type="catalytic activity">
    <reaction evidence="14">
        <text>decanoyl-CoA + H2O = decanoate + CoA + H(+)</text>
        <dbReference type="Rhea" id="RHEA:40059"/>
        <dbReference type="ChEBI" id="CHEBI:15377"/>
        <dbReference type="ChEBI" id="CHEBI:15378"/>
        <dbReference type="ChEBI" id="CHEBI:27689"/>
        <dbReference type="ChEBI" id="CHEBI:57287"/>
        <dbReference type="ChEBI" id="CHEBI:61430"/>
    </reaction>
    <physiologicalReaction direction="left-to-right" evidence="14">
        <dbReference type="Rhea" id="RHEA:40060"/>
    </physiologicalReaction>
</comment>
<keyword evidence="10" id="KW-0496">Mitochondrion</keyword>
<dbReference type="AlphaFoldDB" id="A0A210QBR3"/>
<dbReference type="Pfam" id="PF03061">
    <property type="entry name" value="4HBT"/>
    <property type="match status" value="1"/>
</dbReference>
<dbReference type="GO" id="GO:0005739">
    <property type="term" value="C:mitochondrion"/>
    <property type="evidence" value="ECO:0007669"/>
    <property type="project" value="UniProtKB-SubCell"/>
</dbReference>
<evidence type="ECO:0000256" key="8">
    <source>
        <dbReference type="ARBA" id="ARBA00022990"/>
    </source>
</evidence>
<keyword evidence="7" id="KW-0378">Hydrolase</keyword>
<evidence type="ECO:0000256" key="18">
    <source>
        <dbReference type="ARBA" id="ARBA00058205"/>
    </source>
</evidence>
<keyword evidence="6" id="KW-0963">Cytoplasm</keyword>
<evidence type="ECO:0000256" key="14">
    <source>
        <dbReference type="ARBA" id="ARBA00047969"/>
    </source>
</evidence>
<comment type="catalytic activity">
    <reaction evidence="17">
        <text>a fatty acyl-CoA + H2O = a fatty acid + CoA + H(+)</text>
        <dbReference type="Rhea" id="RHEA:16781"/>
        <dbReference type="ChEBI" id="CHEBI:15377"/>
        <dbReference type="ChEBI" id="CHEBI:15378"/>
        <dbReference type="ChEBI" id="CHEBI:28868"/>
        <dbReference type="ChEBI" id="CHEBI:57287"/>
        <dbReference type="ChEBI" id="CHEBI:77636"/>
    </reaction>
    <physiologicalReaction direction="left-to-right" evidence="17">
        <dbReference type="Rhea" id="RHEA:16782"/>
    </physiologicalReaction>
</comment>
<dbReference type="NCBIfam" id="TIGR00369">
    <property type="entry name" value="unchar_dom_1"/>
    <property type="match status" value="1"/>
</dbReference>
<proteinExistence type="inferred from homology"/>
<evidence type="ECO:0000256" key="22">
    <source>
        <dbReference type="ARBA" id="ARBA00081533"/>
    </source>
</evidence>
<dbReference type="GO" id="GO:0005634">
    <property type="term" value="C:nucleus"/>
    <property type="evidence" value="ECO:0007669"/>
    <property type="project" value="UniProtKB-SubCell"/>
</dbReference>
<evidence type="ECO:0000256" key="4">
    <source>
        <dbReference type="ARBA" id="ARBA00004514"/>
    </source>
</evidence>
<evidence type="ECO:0000256" key="19">
    <source>
        <dbReference type="ARBA" id="ARBA00064709"/>
    </source>
</evidence>
<dbReference type="PANTHER" id="PTHR21660">
    <property type="entry name" value="THIOESTERASE SUPERFAMILY MEMBER-RELATED"/>
    <property type="match status" value="1"/>
</dbReference>
<evidence type="ECO:0000256" key="15">
    <source>
        <dbReference type="ARBA" id="ARBA00048074"/>
    </source>
</evidence>
<dbReference type="CDD" id="cd03443">
    <property type="entry name" value="PaaI_thioesterase"/>
    <property type="match status" value="1"/>
</dbReference>
<dbReference type="GO" id="GO:0005829">
    <property type="term" value="C:cytosol"/>
    <property type="evidence" value="ECO:0007669"/>
    <property type="project" value="UniProtKB-SubCell"/>
</dbReference>
<dbReference type="EMBL" id="NEDP02004250">
    <property type="protein sequence ID" value="OWF46176.1"/>
    <property type="molecule type" value="Genomic_DNA"/>
</dbReference>
<dbReference type="InterPro" id="IPR006683">
    <property type="entry name" value="Thioestr_dom"/>
</dbReference>
<comment type="catalytic activity">
    <reaction evidence="15">
        <text>dodecanoyl-CoA + H2O = dodecanoate + CoA + H(+)</text>
        <dbReference type="Rhea" id="RHEA:30135"/>
        <dbReference type="ChEBI" id="CHEBI:15377"/>
        <dbReference type="ChEBI" id="CHEBI:15378"/>
        <dbReference type="ChEBI" id="CHEBI:18262"/>
        <dbReference type="ChEBI" id="CHEBI:57287"/>
        <dbReference type="ChEBI" id="CHEBI:57375"/>
    </reaction>
    <physiologicalReaction direction="left-to-right" evidence="15">
        <dbReference type="Rhea" id="RHEA:30136"/>
    </physiologicalReaction>
</comment>
<evidence type="ECO:0000313" key="25">
    <source>
        <dbReference type="EMBL" id="OWF46176.1"/>
    </source>
</evidence>
<keyword evidence="8" id="KW-0007">Acetylation</keyword>
<comment type="catalytic activity">
    <reaction evidence="16">
        <text>hexanoyl-CoA + H2O = hexanoate + CoA + H(+)</text>
        <dbReference type="Rhea" id="RHEA:40115"/>
        <dbReference type="ChEBI" id="CHEBI:15377"/>
        <dbReference type="ChEBI" id="CHEBI:15378"/>
        <dbReference type="ChEBI" id="CHEBI:17120"/>
        <dbReference type="ChEBI" id="CHEBI:57287"/>
        <dbReference type="ChEBI" id="CHEBI:62620"/>
    </reaction>
    <physiologicalReaction direction="left-to-right" evidence="16">
        <dbReference type="Rhea" id="RHEA:40116"/>
    </physiologicalReaction>
</comment>
<evidence type="ECO:0000259" key="24">
    <source>
        <dbReference type="Pfam" id="PF03061"/>
    </source>
</evidence>
<evidence type="ECO:0000256" key="17">
    <source>
        <dbReference type="ARBA" id="ARBA00052976"/>
    </source>
</evidence>
<evidence type="ECO:0000256" key="12">
    <source>
        <dbReference type="ARBA" id="ARBA00023242"/>
    </source>
</evidence>